<dbReference type="RefSeq" id="WP_118019368.1">
    <property type="nucleotide sequence ID" value="NZ_CAUHGS010000004.1"/>
</dbReference>
<evidence type="ECO:0000313" key="4">
    <source>
        <dbReference type="Proteomes" id="UP000284543"/>
    </source>
</evidence>
<dbReference type="PANTHER" id="PTHR46401:SF2">
    <property type="entry name" value="GLYCOSYLTRANSFERASE WBBK-RELATED"/>
    <property type="match status" value="1"/>
</dbReference>
<gene>
    <name evidence="3" type="ORF">DWW02_22315</name>
</gene>
<organism evidence="3 4">
    <name type="scientific">Enterocloster bolteae</name>
    <dbReference type="NCBI Taxonomy" id="208479"/>
    <lineage>
        <taxon>Bacteria</taxon>
        <taxon>Bacillati</taxon>
        <taxon>Bacillota</taxon>
        <taxon>Clostridia</taxon>
        <taxon>Lachnospirales</taxon>
        <taxon>Lachnospiraceae</taxon>
        <taxon>Enterocloster</taxon>
    </lineage>
</organism>
<dbReference type="Gene3D" id="3.40.50.2000">
    <property type="entry name" value="Glycogen Phosphorylase B"/>
    <property type="match status" value="2"/>
</dbReference>
<dbReference type="GO" id="GO:0009103">
    <property type="term" value="P:lipopolysaccharide biosynthetic process"/>
    <property type="evidence" value="ECO:0007669"/>
    <property type="project" value="TreeGrafter"/>
</dbReference>
<evidence type="ECO:0000313" key="3">
    <source>
        <dbReference type="EMBL" id="RGV73141.1"/>
    </source>
</evidence>
<evidence type="ECO:0000259" key="2">
    <source>
        <dbReference type="Pfam" id="PF13439"/>
    </source>
</evidence>
<dbReference type="Pfam" id="PF13692">
    <property type="entry name" value="Glyco_trans_1_4"/>
    <property type="match status" value="1"/>
</dbReference>
<protein>
    <submittedName>
        <fullName evidence="3">Glycosyltransferase</fullName>
    </submittedName>
</protein>
<reference evidence="3 4" key="1">
    <citation type="submission" date="2018-08" db="EMBL/GenBank/DDBJ databases">
        <title>A genome reference for cultivated species of the human gut microbiota.</title>
        <authorList>
            <person name="Zou Y."/>
            <person name="Xue W."/>
            <person name="Luo G."/>
        </authorList>
    </citation>
    <scope>NUCLEOTIDE SEQUENCE [LARGE SCALE GENOMIC DNA]</scope>
    <source>
        <strain evidence="3 4">AF14-18</strain>
    </source>
</reference>
<accession>A0A412YZN5</accession>
<name>A0A412YZN5_9FIRM</name>
<feature type="domain" description="Glycosyltransferase subfamily 4-like N-terminal" evidence="2">
    <location>
        <begin position="68"/>
        <end position="218"/>
    </location>
</feature>
<dbReference type="Proteomes" id="UP000284543">
    <property type="component" value="Unassembled WGS sequence"/>
</dbReference>
<dbReference type="PANTHER" id="PTHR46401">
    <property type="entry name" value="GLYCOSYLTRANSFERASE WBBK-RELATED"/>
    <property type="match status" value="1"/>
</dbReference>
<dbReference type="GO" id="GO:0016757">
    <property type="term" value="F:glycosyltransferase activity"/>
    <property type="evidence" value="ECO:0007669"/>
    <property type="project" value="TreeGrafter"/>
</dbReference>
<dbReference type="EMBL" id="QRZM01000011">
    <property type="protein sequence ID" value="RGV73141.1"/>
    <property type="molecule type" value="Genomic_DNA"/>
</dbReference>
<comment type="caution">
    <text evidence="3">The sequence shown here is derived from an EMBL/GenBank/DDBJ whole genome shotgun (WGS) entry which is preliminary data.</text>
</comment>
<dbReference type="SUPFAM" id="SSF53756">
    <property type="entry name" value="UDP-Glycosyltransferase/glycogen phosphorylase"/>
    <property type="match status" value="1"/>
</dbReference>
<dbReference type="InterPro" id="IPR028098">
    <property type="entry name" value="Glyco_trans_4-like_N"/>
</dbReference>
<proteinExistence type="predicted"/>
<evidence type="ECO:0000256" key="1">
    <source>
        <dbReference type="ARBA" id="ARBA00022679"/>
    </source>
</evidence>
<dbReference type="AlphaFoldDB" id="A0A412YZN5"/>
<dbReference type="Pfam" id="PF13439">
    <property type="entry name" value="Glyco_transf_4"/>
    <property type="match status" value="1"/>
</dbReference>
<keyword evidence="1 3" id="KW-0808">Transferase</keyword>
<sequence>MKVMQINAVYASGSTGYIVSDIHTLSIENGIDSYVAYSTSPLARNEIVNGYQIGNTIGKKIHALLGRINGKQAYFSKIATWNLLKYIETVEPDIVHLHNLHSNFIYLNMLLDYLAKKRIKTIITLHDCWFYTGGCFHYVSARCEGWLKECGHCPKKKKDTPALFCDASKKILKDKKKYLCRINDLTIVGVSEWISHEAKRTFLGSKKIITIHNGINTDFFRPSYSDFRIRNGIGNEKFVILGIANKWLLPINQTLLTAIIDFLNEDMVFVMIGCTEKQRQILPEKIKAFPFISDRIQLKNIYSACDVFTNCTWEESLSLVNVEAQACGVPVVTYSDTGVYETVDSMCGFKVRNGDIKEFLNAIQTVKNKKKQSYSKKCRDFVVKEFNKGTNYKKYLELYKNESVI</sequence>